<feature type="transmembrane region" description="Helical" evidence="1">
    <location>
        <begin position="25"/>
        <end position="47"/>
    </location>
</feature>
<feature type="transmembrane region" description="Helical" evidence="1">
    <location>
        <begin position="92"/>
        <end position="110"/>
    </location>
</feature>
<comment type="caution">
    <text evidence="2">The sequence shown here is derived from an EMBL/GenBank/DDBJ whole genome shotgun (WGS) entry which is preliminary data.</text>
</comment>
<dbReference type="Proteomes" id="UP001295684">
    <property type="component" value="Unassembled WGS sequence"/>
</dbReference>
<evidence type="ECO:0000256" key="1">
    <source>
        <dbReference type="SAM" id="Phobius"/>
    </source>
</evidence>
<organism evidence="2 3">
    <name type="scientific">Euplotes crassus</name>
    <dbReference type="NCBI Taxonomy" id="5936"/>
    <lineage>
        <taxon>Eukaryota</taxon>
        <taxon>Sar</taxon>
        <taxon>Alveolata</taxon>
        <taxon>Ciliophora</taxon>
        <taxon>Intramacronucleata</taxon>
        <taxon>Spirotrichea</taxon>
        <taxon>Hypotrichia</taxon>
        <taxon>Euplotida</taxon>
        <taxon>Euplotidae</taxon>
        <taxon>Moneuplotes</taxon>
    </lineage>
</organism>
<reference evidence="2" key="1">
    <citation type="submission" date="2023-07" db="EMBL/GenBank/DDBJ databases">
        <authorList>
            <consortium name="AG Swart"/>
            <person name="Singh M."/>
            <person name="Singh A."/>
            <person name="Seah K."/>
            <person name="Emmerich C."/>
        </authorList>
    </citation>
    <scope>NUCLEOTIDE SEQUENCE</scope>
    <source>
        <strain evidence="2">DP1</strain>
    </source>
</reference>
<keyword evidence="3" id="KW-1185">Reference proteome</keyword>
<gene>
    <name evidence="2" type="ORF">ECRASSUSDP1_LOCUS15920</name>
</gene>
<feature type="transmembrane region" description="Helical" evidence="1">
    <location>
        <begin position="211"/>
        <end position="234"/>
    </location>
</feature>
<proteinExistence type="predicted"/>
<protein>
    <submittedName>
        <fullName evidence="2">Uncharacterized protein</fullName>
    </submittedName>
</protein>
<evidence type="ECO:0000313" key="3">
    <source>
        <dbReference type="Proteomes" id="UP001295684"/>
    </source>
</evidence>
<accession>A0AAD1XKV4</accession>
<dbReference type="EMBL" id="CAMPGE010015981">
    <property type="protein sequence ID" value="CAI2374565.1"/>
    <property type="molecule type" value="Genomic_DNA"/>
</dbReference>
<dbReference type="AlphaFoldDB" id="A0AAD1XKV4"/>
<evidence type="ECO:0000313" key="2">
    <source>
        <dbReference type="EMBL" id="CAI2374565.1"/>
    </source>
</evidence>
<keyword evidence="1" id="KW-0812">Transmembrane</keyword>
<keyword evidence="1" id="KW-1133">Transmembrane helix</keyword>
<keyword evidence="1" id="KW-0472">Membrane</keyword>
<name>A0AAD1XKV4_EUPCR</name>
<sequence length="240" mass="28022">MWFLSIIGVFRVVFACKYYLYADLNLSILGTLFEFCSVFTLILTYFIFNVKTKIYHYIRVGLLITCAAIISLCRQKTQDVFVIVEGKVIERYSKIVQISIRILWFAYFTLRTLYLKHFKKCFQPFCFYFSQLHLRTHLLDSYNYFHNDCRSILKILAEFFDRSTPNLESLENIMKLPMGLHGKQQLSLLEAPLQTILDVFLLDQTPATLEILVCILGIIGALVIALGNSIYNFLRITEDE</sequence>